<protein>
    <submittedName>
        <fullName evidence="1">DNA alkylation repair enzyme</fullName>
    </submittedName>
</protein>
<dbReference type="EMBL" id="LSDC01000070">
    <property type="protein sequence ID" value="KXB59558.1"/>
    <property type="molecule type" value="Genomic_DNA"/>
</dbReference>
<organism evidence="1 2">
    <name type="scientific">Gemella haemolysans</name>
    <dbReference type="NCBI Taxonomy" id="1379"/>
    <lineage>
        <taxon>Bacteria</taxon>
        <taxon>Bacillati</taxon>
        <taxon>Bacillota</taxon>
        <taxon>Bacilli</taxon>
        <taxon>Bacillales</taxon>
        <taxon>Gemellaceae</taxon>
        <taxon>Gemella</taxon>
    </lineage>
</organism>
<dbReference type="PANTHER" id="PTHR34070">
    <property type="entry name" value="ARMADILLO-TYPE FOLD"/>
    <property type="match status" value="1"/>
</dbReference>
<proteinExistence type="predicted"/>
<dbReference type="Gene3D" id="1.25.40.290">
    <property type="entry name" value="ARM repeat domains"/>
    <property type="match status" value="1"/>
</dbReference>
<name>A0A133ZVV2_9BACL</name>
<sequence>MKLLDLITDLEENRNELLAESMSKYMQDKFRFLGVRGATRTEIYKKYFPDARKTKTIDWDFVENCWNKEEREFQYAVVYYLKAMQKFLKREDISRLKYLIVTKSWWDTVDLLAKVVGSLIIRIEEYDQIMLEWSKDSNIWLRRVAILYQLSLKDKVDKQVLDEILVNNLGDSEFFINKAIGWALRDYSKYNPEWVREFIKKNKENMANLSIREASKYI</sequence>
<dbReference type="CDD" id="cd07064">
    <property type="entry name" value="AlkD_like_1"/>
    <property type="match status" value="1"/>
</dbReference>
<dbReference type="SUPFAM" id="SSF48371">
    <property type="entry name" value="ARM repeat"/>
    <property type="match status" value="1"/>
</dbReference>
<dbReference type="PANTHER" id="PTHR34070:SF1">
    <property type="entry name" value="DNA ALKYLATION REPAIR PROTEIN"/>
    <property type="match status" value="1"/>
</dbReference>
<comment type="caution">
    <text evidence="1">The sequence shown here is derived from an EMBL/GenBank/DDBJ whole genome shotgun (WGS) entry which is preliminary data.</text>
</comment>
<dbReference type="STRING" id="1379.HMPREF3186_01063"/>
<accession>A0A133ZVV2</accession>
<gene>
    <name evidence="1" type="ORF">HMPREF3186_01063</name>
</gene>
<dbReference type="Pfam" id="PF08713">
    <property type="entry name" value="DNA_alkylation"/>
    <property type="match status" value="1"/>
</dbReference>
<dbReference type="PATRIC" id="fig|1379.3.peg.1048"/>
<dbReference type="AlphaFoldDB" id="A0A133ZVV2"/>
<dbReference type="InterPro" id="IPR016024">
    <property type="entry name" value="ARM-type_fold"/>
</dbReference>
<dbReference type="Proteomes" id="UP000070355">
    <property type="component" value="Unassembled WGS sequence"/>
</dbReference>
<dbReference type="Gene3D" id="1.20.1660.10">
    <property type="entry name" value="Hypothetical protein (EF3068)"/>
    <property type="match status" value="1"/>
</dbReference>
<evidence type="ECO:0000313" key="1">
    <source>
        <dbReference type="EMBL" id="KXB59558.1"/>
    </source>
</evidence>
<evidence type="ECO:0000313" key="2">
    <source>
        <dbReference type="Proteomes" id="UP000070355"/>
    </source>
</evidence>
<reference evidence="2" key="1">
    <citation type="submission" date="2016-01" db="EMBL/GenBank/DDBJ databases">
        <authorList>
            <person name="Mitreva M."/>
            <person name="Pepin K.H."/>
            <person name="Mihindukulasuriya K.A."/>
            <person name="Fulton R."/>
            <person name="Fronick C."/>
            <person name="O'Laughlin M."/>
            <person name="Miner T."/>
            <person name="Herter B."/>
            <person name="Rosa B.A."/>
            <person name="Cordes M."/>
            <person name="Tomlinson C."/>
            <person name="Wollam A."/>
            <person name="Palsikar V.B."/>
            <person name="Mardis E.R."/>
            <person name="Wilson R.K."/>
        </authorList>
    </citation>
    <scope>NUCLEOTIDE SEQUENCE [LARGE SCALE GENOMIC DNA]</scope>
    <source>
        <strain evidence="2">DNF01167</strain>
    </source>
</reference>
<dbReference type="InterPro" id="IPR014825">
    <property type="entry name" value="DNA_alkylation"/>
</dbReference>
<dbReference type="OrthoDB" id="9775346at2"/>
<dbReference type="RefSeq" id="WP_060914218.1">
    <property type="nucleotide sequence ID" value="NZ_JAWFGB010000006.1"/>
</dbReference>